<accession>H0XYR7</accession>
<proteinExistence type="predicted"/>
<dbReference type="HOGENOM" id="CLU_3111749_0_0_1"/>
<dbReference type="InParanoid" id="H0XYR7"/>
<sequence length="51" mass="5634">PIMANKEAQSQLWEDLLVLRKEYELENKELKAVVSGSGVISAGSNKNNGKF</sequence>
<dbReference type="AlphaFoldDB" id="H0XYR7"/>
<reference evidence="1" key="3">
    <citation type="submission" date="2025-09" db="UniProtKB">
        <authorList>
            <consortium name="Ensembl"/>
        </authorList>
    </citation>
    <scope>IDENTIFICATION</scope>
</reference>
<reference evidence="2" key="1">
    <citation type="submission" date="2011-03" db="EMBL/GenBank/DDBJ databases">
        <title>Version 3 of the genome sequence of Otolemur garnettii (Bushbaby).</title>
        <authorList>
            <consortium name="The Broad Institute Genome Sequencing Platform"/>
            <person name="Di Palma F."/>
            <person name="Johnson J."/>
            <person name="Lander E.S."/>
            <person name="Lindblad-Toh K."/>
            <person name="Jaffe D.B."/>
            <person name="Gnerre S."/>
            <person name="MacCallum I."/>
            <person name="Przybylski D."/>
            <person name="Ribeiro F.J."/>
            <person name="Burton J.N."/>
            <person name="Walker B.J."/>
            <person name="Sharpe T."/>
            <person name="Hall G."/>
        </authorList>
    </citation>
    <scope>NUCLEOTIDE SEQUENCE [LARGE SCALE GENOMIC DNA]</scope>
</reference>
<evidence type="ECO:0000313" key="1">
    <source>
        <dbReference type="Ensembl" id="ENSOGAP00000021260.1"/>
    </source>
</evidence>
<dbReference type="Proteomes" id="UP000005225">
    <property type="component" value="Unassembled WGS sequence"/>
</dbReference>
<dbReference type="EMBL" id="AAQR03163742">
    <property type="status" value="NOT_ANNOTATED_CDS"/>
    <property type="molecule type" value="Genomic_DNA"/>
</dbReference>
<protein>
    <submittedName>
        <fullName evidence="1">Uncharacterized protein</fullName>
    </submittedName>
</protein>
<reference evidence="1" key="2">
    <citation type="submission" date="2025-08" db="UniProtKB">
        <authorList>
            <consortium name="Ensembl"/>
        </authorList>
    </citation>
    <scope>IDENTIFICATION</scope>
</reference>
<organism evidence="1 2">
    <name type="scientific">Otolemur garnettii</name>
    <name type="common">Small-eared galago</name>
    <name type="synonym">Garnett's greater bushbaby</name>
    <dbReference type="NCBI Taxonomy" id="30611"/>
    <lineage>
        <taxon>Eukaryota</taxon>
        <taxon>Metazoa</taxon>
        <taxon>Chordata</taxon>
        <taxon>Craniata</taxon>
        <taxon>Vertebrata</taxon>
        <taxon>Euteleostomi</taxon>
        <taxon>Mammalia</taxon>
        <taxon>Eutheria</taxon>
        <taxon>Euarchontoglires</taxon>
        <taxon>Primates</taxon>
        <taxon>Strepsirrhini</taxon>
        <taxon>Lorisiformes</taxon>
        <taxon>Galagidae</taxon>
        <taxon>Otolemur</taxon>
    </lineage>
</organism>
<name>H0XYR7_OTOGA</name>
<keyword evidence="2" id="KW-1185">Reference proteome</keyword>
<evidence type="ECO:0000313" key="2">
    <source>
        <dbReference type="Proteomes" id="UP000005225"/>
    </source>
</evidence>
<dbReference type="Ensembl" id="ENSOGAT00000031824.1">
    <property type="protein sequence ID" value="ENSOGAP00000021260.1"/>
    <property type="gene ID" value="ENSOGAG00000034909.1"/>
</dbReference>